<gene>
    <name evidence="1" type="ORF">IB292_02990</name>
</gene>
<dbReference type="AlphaFoldDB" id="A0A9Q3YHX3"/>
<proteinExistence type="predicted"/>
<dbReference type="EMBL" id="JACVHL010000002">
    <property type="protein sequence ID" value="MCC3803997.1"/>
    <property type="molecule type" value="Genomic_DNA"/>
</dbReference>
<protein>
    <submittedName>
        <fullName evidence="1">Uncharacterized protein</fullName>
    </submittedName>
</protein>
<sequence length="171" mass="20008">MATANKTKFVDFYKGLENGYWENKPAIVVNPFKRNELKKFRIPAVMLVVLCFWYNDFAKYELAQAQQQLNHDTIKPEMLELAEQGKTSAILWMVENYPKTEQYRLDALLDQKNSDAMLLKSKLLYRTDKELSLEYLKAAALEGNPTAVEFLSEKNPNEIGWTKFFTEYVFK</sequence>
<reference evidence="1" key="1">
    <citation type="submission" date="2020-09" db="EMBL/GenBank/DDBJ databases">
        <title>Genome sequence of Vibrio parahaemolyticus isolates.</title>
        <authorList>
            <person name="Hammerl J.A."/>
            <person name="Strauch E."/>
        </authorList>
    </citation>
    <scope>NUCLEOTIDE SEQUENCE</scope>
    <source>
        <strain evidence="1">17-VB00146</strain>
    </source>
</reference>
<accession>A0A9Q3YHX3</accession>
<evidence type="ECO:0000313" key="1">
    <source>
        <dbReference type="EMBL" id="MCC3803997.1"/>
    </source>
</evidence>
<evidence type="ECO:0000313" key="2">
    <source>
        <dbReference type="Proteomes" id="UP000726777"/>
    </source>
</evidence>
<organism evidence="1 2">
    <name type="scientific">Vibrio parahaemolyticus</name>
    <dbReference type="NCBI Taxonomy" id="670"/>
    <lineage>
        <taxon>Bacteria</taxon>
        <taxon>Pseudomonadati</taxon>
        <taxon>Pseudomonadota</taxon>
        <taxon>Gammaproteobacteria</taxon>
        <taxon>Vibrionales</taxon>
        <taxon>Vibrionaceae</taxon>
        <taxon>Vibrio</taxon>
    </lineage>
</organism>
<comment type="caution">
    <text evidence="1">The sequence shown here is derived from an EMBL/GenBank/DDBJ whole genome shotgun (WGS) entry which is preliminary data.</text>
</comment>
<name>A0A9Q3YHX3_VIBPH</name>
<dbReference type="RefSeq" id="WP_228085670.1">
    <property type="nucleotide sequence ID" value="NZ_JACVHL010000002.1"/>
</dbReference>
<dbReference type="Proteomes" id="UP000726777">
    <property type="component" value="Unassembled WGS sequence"/>
</dbReference>